<evidence type="ECO:0000313" key="4">
    <source>
        <dbReference type="Proteomes" id="UP000004371"/>
    </source>
</evidence>
<dbReference type="AlphaFoldDB" id="E8LS35"/>
<dbReference type="eggNOG" id="COG2912">
    <property type="taxonomic scope" value="Bacteria"/>
</dbReference>
<dbReference type="InterPro" id="IPR032698">
    <property type="entry name" value="SirB1_N"/>
</dbReference>
<dbReference type="Pfam" id="PF13369">
    <property type="entry name" value="Transglut_core2"/>
    <property type="match status" value="1"/>
</dbReference>
<comment type="caution">
    <text evidence="3">The sequence shown here is derived from an EMBL/GenBank/DDBJ whole genome shotgun (WGS) entry which is preliminary data.</text>
</comment>
<dbReference type="InterPro" id="IPR011990">
    <property type="entry name" value="TPR-like_helical_dom_sf"/>
</dbReference>
<sequence>MTTNTLELFDEDFDAMELVEGALVLNSAINPQTEAQWAKAELDRLLKEAEIALVHEFDDKQRFDALLRLFYHQWEFHGDRESYFHSDNGFIDKVLQSRKGIPVSLGAILLYLAQKLGFPLVGVTFPTQFLLKLEWYNEKPVYINPFNGEYVSEHTLGAWLIGHKGPLAKLESKHLQETDHPTIIGRWLALLKSALLREERYTLALKCTDLALTFAPDDPYEIRDRGFIYQQLDCHQIALSDYQYFIDQCPDDPGAELLKNQVTAMSETQVTLH</sequence>
<dbReference type="OrthoDB" id="232498at2"/>
<reference evidence="3 4" key="1">
    <citation type="journal article" date="2012" name="Int. J. Syst. Evol. Microbiol.">
        <title>Vibrio caribbeanicus sp. nov., isolated from the marine sponge Scleritoderma cyanea.</title>
        <authorList>
            <person name="Hoffmann M."/>
            <person name="Monday S.R."/>
            <person name="Allard M.W."/>
            <person name="Strain E.A."/>
            <person name="Whittaker P."/>
            <person name="Naum M."/>
            <person name="McCarthy P.J."/>
            <person name="Lopez J.V."/>
            <person name="Fischer M."/>
            <person name="Brown E.W."/>
        </authorList>
    </citation>
    <scope>NUCLEOTIDE SEQUENCE [LARGE SCALE GENOMIC DNA]</scope>
    <source>
        <strain evidence="3 4">LMG 20546</strain>
    </source>
</reference>
<comment type="similarity">
    <text evidence="1">Belongs to the UPF0162 family.</text>
</comment>
<dbReference type="SUPFAM" id="SSF48452">
    <property type="entry name" value="TPR-like"/>
    <property type="match status" value="1"/>
</dbReference>
<organism evidence="3 4">
    <name type="scientific">Vibrio brasiliensis LMG 20546</name>
    <dbReference type="NCBI Taxonomy" id="945543"/>
    <lineage>
        <taxon>Bacteria</taxon>
        <taxon>Pseudomonadati</taxon>
        <taxon>Pseudomonadota</taxon>
        <taxon>Gammaproteobacteria</taxon>
        <taxon>Vibrionales</taxon>
        <taxon>Vibrionaceae</taxon>
        <taxon>Vibrio</taxon>
        <taxon>Vibrio oreintalis group</taxon>
    </lineage>
</organism>
<name>E8LS35_9VIBR</name>
<dbReference type="Proteomes" id="UP000004371">
    <property type="component" value="Unassembled WGS sequence"/>
</dbReference>
<feature type="domain" description="Protein SirB1 N-terminal" evidence="2">
    <location>
        <begin position="37"/>
        <end position="188"/>
    </location>
</feature>
<dbReference type="PANTHER" id="PTHR31350:SF21">
    <property type="entry name" value="F-BOX ONLY PROTEIN 21"/>
    <property type="match status" value="1"/>
</dbReference>
<dbReference type="Gene3D" id="1.25.40.10">
    <property type="entry name" value="Tetratricopeptide repeat domain"/>
    <property type="match status" value="1"/>
</dbReference>
<evidence type="ECO:0000259" key="2">
    <source>
        <dbReference type="Pfam" id="PF13369"/>
    </source>
</evidence>
<protein>
    <submittedName>
        <fullName evidence="3">Protein SirB1</fullName>
    </submittedName>
</protein>
<keyword evidence="4" id="KW-1185">Reference proteome</keyword>
<dbReference type="STRING" id="945543.VIBR0546_11069"/>
<evidence type="ECO:0000256" key="1">
    <source>
        <dbReference type="ARBA" id="ARBA00007100"/>
    </source>
</evidence>
<dbReference type="RefSeq" id="WP_006878631.1">
    <property type="nucleotide sequence ID" value="NZ_AEVS01000040.1"/>
</dbReference>
<dbReference type="PANTHER" id="PTHR31350">
    <property type="entry name" value="SI:DKEY-261L7.2"/>
    <property type="match status" value="1"/>
</dbReference>
<dbReference type="EMBL" id="AEVS01000040">
    <property type="protein sequence ID" value="EGA66532.1"/>
    <property type="molecule type" value="Genomic_DNA"/>
</dbReference>
<proteinExistence type="inferred from homology"/>
<evidence type="ECO:0000313" key="3">
    <source>
        <dbReference type="EMBL" id="EGA66532.1"/>
    </source>
</evidence>
<dbReference type="Pfam" id="PF13371">
    <property type="entry name" value="TPR_9"/>
    <property type="match status" value="1"/>
</dbReference>
<gene>
    <name evidence="3" type="ORF">VIBR0546_11069</name>
</gene>
<accession>E8LS35</accession>